<dbReference type="InterPro" id="IPR052797">
    <property type="entry name" value="RegFact_GeneExpr_CellDeath"/>
</dbReference>
<sequence>MSSLSCPICHKHFTKRYSMKRHYTRIHPKVEVPEYLSPKVKDSMKCAICDSIQHNFNDLECHLLSHNIKLESEIVTFENKTQFYDWKKRLEDDEKVQYVQNTGRRVSTNNSITIYYVCHRSGSYKPMVSSLERKRQLKIQGSSKINAFCPSRIKATFQTKGNVVVEFCWTHLGHSNDLAHLNSCHDVKLECERSEDKKQLVSRPLGLSSSGSKKIDFKNILPSENDFRKIKFRHKMSLKLKADSIVKCKNVTEPAWIVRSEDEQQCRVKSLKTVCDCLLFCKYCKVCSHKYSCTCPDASVKGNLCKHMHLLCQVNNSDGRTIEHNTSNISLPNEIDPKCGSNQLDSEVDQLNCGAIQFDCGVDQFDCEATPLRIEPNDLNFEDQFIMNCGESLLNSEADQLNCNTNQLNCVTNPLNCNTDQLNCVTNQITCHTDQLNCITNPITCSTDQLNCITNQIPLNTDQLNCVTNQITCNPDQLNTVTNHITCNSDQLNCVTNQLNCHTNQITCNTDQLNSVTNQLTCGTDQLNCVTNQLNCDPSQLSCNTNQLSSVINQSDCASIPLDYEGNQLNCTTNQLNYNENQLNYNPSQFIFDDLNQNSCDIVPHELSKAKNEIFEEFRNLLESAKTQQDINLLRIGVRGLKTFIETIEITQDQGIQLPKIDQNTEKDDSVIQFMIM</sequence>
<dbReference type="STRING" id="195883.A0A482X901"/>
<evidence type="ECO:0000256" key="1">
    <source>
        <dbReference type="PROSITE-ProRule" id="PRU00042"/>
    </source>
</evidence>
<dbReference type="PANTHER" id="PTHR33936:SF24">
    <property type="entry name" value="C2H2-TYPE DOMAIN-CONTAINING PROTEIN"/>
    <property type="match status" value="1"/>
</dbReference>
<dbReference type="Proteomes" id="UP000291343">
    <property type="component" value="Unassembled WGS sequence"/>
</dbReference>
<organism evidence="4 5">
    <name type="scientific">Laodelphax striatellus</name>
    <name type="common">Small brown planthopper</name>
    <name type="synonym">Delphax striatella</name>
    <dbReference type="NCBI Taxonomy" id="195883"/>
    <lineage>
        <taxon>Eukaryota</taxon>
        <taxon>Metazoa</taxon>
        <taxon>Ecdysozoa</taxon>
        <taxon>Arthropoda</taxon>
        <taxon>Hexapoda</taxon>
        <taxon>Insecta</taxon>
        <taxon>Pterygota</taxon>
        <taxon>Neoptera</taxon>
        <taxon>Paraneoptera</taxon>
        <taxon>Hemiptera</taxon>
        <taxon>Auchenorrhyncha</taxon>
        <taxon>Fulgoroidea</taxon>
        <taxon>Delphacidae</taxon>
        <taxon>Criomorphinae</taxon>
        <taxon>Laodelphax</taxon>
    </lineage>
</organism>
<dbReference type="AlphaFoldDB" id="A0A482X901"/>
<dbReference type="PROSITE" id="PS50157">
    <property type="entry name" value="ZINC_FINGER_C2H2_2"/>
    <property type="match status" value="1"/>
</dbReference>
<gene>
    <name evidence="4" type="ORF">LSTR_LSTR004345</name>
</gene>
<dbReference type="EMBL" id="QKKF02015335">
    <property type="protein sequence ID" value="RZF42196.1"/>
    <property type="molecule type" value="Genomic_DNA"/>
</dbReference>
<evidence type="ECO:0000313" key="4">
    <source>
        <dbReference type="EMBL" id="RZF42196.1"/>
    </source>
</evidence>
<dbReference type="PROSITE" id="PS00028">
    <property type="entry name" value="ZINC_FINGER_C2H2_1"/>
    <property type="match status" value="1"/>
</dbReference>
<dbReference type="PANTHER" id="PTHR33936">
    <property type="entry name" value="PROTEIN CBG17840"/>
    <property type="match status" value="1"/>
</dbReference>
<protein>
    <recommendedName>
        <fullName evidence="6">C2H2-type domain-containing protein</fullName>
    </recommendedName>
</protein>
<dbReference type="OrthoDB" id="10018489at2759"/>
<keyword evidence="5" id="KW-1185">Reference proteome</keyword>
<name>A0A482X901_LAOST</name>
<evidence type="ECO:0000259" key="3">
    <source>
        <dbReference type="PROSITE" id="PS50966"/>
    </source>
</evidence>
<dbReference type="GO" id="GO:0008270">
    <property type="term" value="F:zinc ion binding"/>
    <property type="evidence" value="ECO:0007669"/>
    <property type="project" value="UniProtKB-KW"/>
</dbReference>
<dbReference type="SUPFAM" id="SSF58104">
    <property type="entry name" value="Methyl-accepting chemotaxis protein (MCP) signaling domain"/>
    <property type="match status" value="1"/>
</dbReference>
<accession>A0A482X901</accession>
<feature type="domain" description="SWIM-type" evidence="3">
    <location>
        <begin position="283"/>
        <end position="316"/>
    </location>
</feature>
<keyword evidence="1" id="KW-0479">Metal-binding</keyword>
<reference evidence="4 5" key="1">
    <citation type="journal article" date="2017" name="Gigascience">
        <title>Genome sequence of the small brown planthopper, Laodelphax striatellus.</title>
        <authorList>
            <person name="Zhu J."/>
            <person name="Jiang F."/>
            <person name="Wang X."/>
            <person name="Yang P."/>
            <person name="Bao Y."/>
            <person name="Zhao W."/>
            <person name="Wang W."/>
            <person name="Lu H."/>
            <person name="Wang Q."/>
            <person name="Cui N."/>
            <person name="Li J."/>
            <person name="Chen X."/>
            <person name="Luo L."/>
            <person name="Yu J."/>
            <person name="Kang L."/>
            <person name="Cui F."/>
        </authorList>
    </citation>
    <scope>NUCLEOTIDE SEQUENCE [LARGE SCALE GENOMIC DNA]</scope>
    <source>
        <strain evidence="4">Lst14</strain>
    </source>
</reference>
<dbReference type="Gene3D" id="3.30.160.60">
    <property type="entry name" value="Classic Zinc Finger"/>
    <property type="match status" value="1"/>
</dbReference>
<evidence type="ECO:0008006" key="6">
    <source>
        <dbReference type="Google" id="ProtNLM"/>
    </source>
</evidence>
<keyword evidence="1" id="KW-0863">Zinc-finger</keyword>
<dbReference type="InterPro" id="IPR013087">
    <property type="entry name" value="Znf_C2H2_type"/>
</dbReference>
<feature type="domain" description="C2H2-type" evidence="2">
    <location>
        <begin position="4"/>
        <end position="27"/>
    </location>
</feature>
<evidence type="ECO:0000313" key="5">
    <source>
        <dbReference type="Proteomes" id="UP000291343"/>
    </source>
</evidence>
<dbReference type="SMART" id="SM00355">
    <property type="entry name" value="ZnF_C2H2"/>
    <property type="match status" value="2"/>
</dbReference>
<evidence type="ECO:0000259" key="2">
    <source>
        <dbReference type="PROSITE" id="PS50157"/>
    </source>
</evidence>
<dbReference type="InterPro" id="IPR007527">
    <property type="entry name" value="Znf_SWIM"/>
</dbReference>
<comment type="caution">
    <text evidence="4">The sequence shown here is derived from an EMBL/GenBank/DDBJ whole genome shotgun (WGS) entry which is preliminary data.</text>
</comment>
<dbReference type="InParanoid" id="A0A482X901"/>
<dbReference type="PROSITE" id="PS50966">
    <property type="entry name" value="ZF_SWIM"/>
    <property type="match status" value="1"/>
</dbReference>
<keyword evidence="1" id="KW-0862">Zinc</keyword>
<proteinExistence type="predicted"/>